<evidence type="ECO:0000256" key="7">
    <source>
        <dbReference type="ARBA" id="ARBA00042773"/>
    </source>
</evidence>
<evidence type="ECO:0000313" key="10">
    <source>
        <dbReference type="EMBL" id="MBW8183991.1"/>
    </source>
</evidence>
<evidence type="ECO:0000259" key="8">
    <source>
        <dbReference type="Pfam" id="PF00501"/>
    </source>
</evidence>
<name>A0ABS7E4B2_9GAMM</name>
<keyword evidence="3" id="KW-0436">Ligase</keyword>
<dbReference type="InterPro" id="IPR045851">
    <property type="entry name" value="AMP-bd_C_sf"/>
</dbReference>
<dbReference type="PANTHER" id="PTHR43767">
    <property type="entry name" value="LONG-CHAIN-FATTY-ACID--COA LIGASE"/>
    <property type="match status" value="1"/>
</dbReference>
<evidence type="ECO:0000256" key="6">
    <source>
        <dbReference type="ARBA" id="ARBA00039545"/>
    </source>
</evidence>
<protein>
    <recommendedName>
        <fullName evidence="6">Long-chain-fatty-acid--CoA ligase</fullName>
        <ecNumber evidence="5">6.2.1.3</ecNumber>
    </recommendedName>
    <alternativeName>
        <fullName evidence="7">Long-chain acyl-CoA synthetase</fullName>
    </alternativeName>
</protein>
<dbReference type="RefSeq" id="WP_220109551.1">
    <property type="nucleotide sequence ID" value="NZ_JAHZST010000006.1"/>
</dbReference>
<dbReference type="Proteomes" id="UP001195963">
    <property type="component" value="Unassembled WGS sequence"/>
</dbReference>
<dbReference type="InterPro" id="IPR020845">
    <property type="entry name" value="AMP-binding_CS"/>
</dbReference>
<dbReference type="Gene3D" id="3.40.50.12780">
    <property type="entry name" value="N-terminal domain of ligase-like"/>
    <property type="match status" value="1"/>
</dbReference>
<proteinExistence type="predicted"/>
<keyword evidence="11" id="KW-1185">Reference proteome</keyword>
<dbReference type="InterPro" id="IPR042099">
    <property type="entry name" value="ANL_N_sf"/>
</dbReference>
<dbReference type="EMBL" id="JAHZST010000006">
    <property type="protein sequence ID" value="MBW8183991.1"/>
    <property type="molecule type" value="Genomic_DNA"/>
</dbReference>
<dbReference type="Gene3D" id="3.30.300.30">
    <property type="match status" value="1"/>
</dbReference>
<feature type="domain" description="AMP-dependent synthetase/ligase" evidence="8">
    <location>
        <begin position="22"/>
        <end position="399"/>
    </location>
</feature>
<dbReference type="PROSITE" id="PS00455">
    <property type="entry name" value="AMP_BINDING"/>
    <property type="match status" value="1"/>
</dbReference>
<sequence length="537" mass="58695">MAYDSDQQLDLTQYTSLIDLIEQTSDRYGDKTAYACLGHHTSFSEIERDSRFFAAYLQSIEGLNVGDRVAIQLPNITQFVIAAYGAIRAGMVIVNTNPLYTERELIHQFNDSGAKALVVLSDLLPTLTNVVAKTDIETVISTHALDLHAPQEQAQPQPEVPFATLTFHHILSQGAKLNYQPITSQLEQLAALQYTGGTTGLSKGAMLSHGNLIANAMQIKSRVGDKLIKGEEIFVAPLPIYHIYAFMVNLVLYFERGACSVLIPNPRDISSLIQTISNYKFTGFAGLNTLFVGLCHQPEFKALDFSHLKVTISGGTALTQAAANVWQQTTGCTISEGYGLSETSPVVSLNSPGLEQIGTIGKPVIGTEVRILDTDDNEVALGESGEVAVRGPQVMQGYWNKPEETAKVMTQDGFFKTGDIGVATNDGFHKIVDRIKDMIIVSGFNVYPNEIEDVLSNHDAILECAVIGVKDERAGEKVKAVIVLNDQSADHETARAELESYCRAQLTAYKVPRIIEFVDALPKSTVGKILRRELREG</sequence>
<organism evidence="10 11">
    <name type="scientific">Shewanella nanhaiensis</name>
    <dbReference type="NCBI Taxonomy" id="2864872"/>
    <lineage>
        <taxon>Bacteria</taxon>
        <taxon>Pseudomonadati</taxon>
        <taxon>Pseudomonadota</taxon>
        <taxon>Gammaproteobacteria</taxon>
        <taxon>Alteromonadales</taxon>
        <taxon>Shewanellaceae</taxon>
        <taxon>Shewanella</taxon>
    </lineage>
</organism>
<evidence type="ECO:0000256" key="2">
    <source>
        <dbReference type="ARBA" id="ARBA00005005"/>
    </source>
</evidence>
<evidence type="ECO:0000256" key="3">
    <source>
        <dbReference type="ARBA" id="ARBA00022598"/>
    </source>
</evidence>
<evidence type="ECO:0000256" key="5">
    <source>
        <dbReference type="ARBA" id="ARBA00026121"/>
    </source>
</evidence>
<evidence type="ECO:0000256" key="1">
    <source>
        <dbReference type="ARBA" id="ARBA00004170"/>
    </source>
</evidence>
<dbReference type="InterPro" id="IPR025110">
    <property type="entry name" value="AMP-bd_C"/>
</dbReference>
<comment type="pathway">
    <text evidence="2">Lipid metabolism; fatty acid beta-oxidation.</text>
</comment>
<comment type="subcellular location">
    <subcellularLocation>
        <location evidence="1">Membrane</location>
        <topology evidence="1">Peripheral membrane protein</topology>
    </subcellularLocation>
</comment>
<keyword evidence="4" id="KW-0472">Membrane</keyword>
<gene>
    <name evidence="10" type="ORF">K0625_09925</name>
</gene>
<reference evidence="10 11" key="1">
    <citation type="submission" date="2021-07" db="EMBL/GenBank/DDBJ databases">
        <title>Shewanella sp. nov, isolated from SCS.</title>
        <authorList>
            <person name="Cao W.R."/>
        </authorList>
    </citation>
    <scope>NUCLEOTIDE SEQUENCE [LARGE SCALE GENOMIC DNA]</scope>
    <source>
        <strain evidence="10 11">NR704-98</strain>
    </source>
</reference>
<dbReference type="InterPro" id="IPR000873">
    <property type="entry name" value="AMP-dep_synth/lig_dom"/>
</dbReference>
<comment type="caution">
    <text evidence="10">The sequence shown here is derived from an EMBL/GenBank/DDBJ whole genome shotgun (WGS) entry which is preliminary data.</text>
</comment>
<dbReference type="PANTHER" id="PTHR43767:SF8">
    <property type="entry name" value="LONG-CHAIN-FATTY-ACID--COA LIGASE"/>
    <property type="match status" value="1"/>
</dbReference>
<accession>A0ABS7E4B2</accession>
<dbReference type="SUPFAM" id="SSF56801">
    <property type="entry name" value="Acetyl-CoA synthetase-like"/>
    <property type="match status" value="1"/>
</dbReference>
<evidence type="ECO:0000313" key="11">
    <source>
        <dbReference type="Proteomes" id="UP001195963"/>
    </source>
</evidence>
<dbReference type="Pfam" id="PF00501">
    <property type="entry name" value="AMP-binding"/>
    <property type="match status" value="1"/>
</dbReference>
<dbReference type="InterPro" id="IPR050237">
    <property type="entry name" value="ATP-dep_AMP-bd_enzyme"/>
</dbReference>
<evidence type="ECO:0000259" key="9">
    <source>
        <dbReference type="Pfam" id="PF13193"/>
    </source>
</evidence>
<dbReference type="Pfam" id="PF13193">
    <property type="entry name" value="AMP-binding_C"/>
    <property type="match status" value="1"/>
</dbReference>
<feature type="domain" description="AMP-binding enzyme C-terminal" evidence="9">
    <location>
        <begin position="450"/>
        <end position="528"/>
    </location>
</feature>
<dbReference type="CDD" id="cd05936">
    <property type="entry name" value="FC-FACS_FadD_like"/>
    <property type="match status" value="1"/>
</dbReference>
<evidence type="ECO:0000256" key="4">
    <source>
        <dbReference type="ARBA" id="ARBA00023136"/>
    </source>
</evidence>
<dbReference type="EC" id="6.2.1.3" evidence="5"/>